<reference evidence="3 4" key="1">
    <citation type="submission" date="2024-10" db="EMBL/GenBank/DDBJ databases">
        <authorList>
            <person name="Topkara A.R."/>
            <person name="Saygin H."/>
        </authorList>
    </citation>
    <scope>NUCLEOTIDE SEQUENCE [LARGE SCALE GENOMIC DNA]</scope>
    <source>
        <strain evidence="3 4">M3C6</strain>
    </source>
</reference>
<dbReference type="PANTHER" id="PTHR12126">
    <property type="entry name" value="NADH-UBIQUINONE OXIDOREDUCTASE 39 KDA SUBUNIT-RELATED"/>
    <property type="match status" value="1"/>
</dbReference>
<organism evidence="3 4">
    <name type="scientific">Nonomuraea marmarensis</name>
    <dbReference type="NCBI Taxonomy" id="3351344"/>
    <lineage>
        <taxon>Bacteria</taxon>
        <taxon>Bacillati</taxon>
        <taxon>Actinomycetota</taxon>
        <taxon>Actinomycetes</taxon>
        <taxon>Streptosporangiales</taxon>
        <taxon>Streptosporangiaceae</taxon>
        <taxon>Nonomuraea</taxon>
    </lineage>
</organism>
<evidence type="ECO:0000313" key="3">
    <source>
        <dbReference type="EMBL" id="MFG1706661.1"/>
    </source>
</evidence>
<evidence type="ECO:0000313" key="4">
    <source>
        <dbReference type="Proteomes" id="UP001603978"/>
    </source>
</evidence>
<dbReference type="InterPro" id="IPR036291">
    <property type="entry name" value="NAD(P)-bd_dom_sf"/>
</dbReference>
<dbReference type="EMBL" id="JBICRM010000016">
    <property type="protein sequence ID" value="MFG1706661.1"/>
    <property type="molecule type" value="Genomic_DNA"/>
</dbReference>
<protein>
    <submittedName>
        <fullName evidence="3">SDR family oxidoreductase</fullName>
    </submittedName>
</protein>
<keyword evidence="4" id="KW-1185">Reference proteome</keyword>
<name>A0ABW7AJQ3_9ACTN</name>
<dbReference type="SUPFAM" id="SSF51735">
    <property type="entry name" value="NAD(P)-binding Rossmann-fold domains"/>
    <property type="match status" value="1"/>
</dbReference>
<dbReference type="Gene3D" id="3.40.50.720">
    <property type="entry name" value="NAD(P)-binding Rossmann-like Domain"/>
    <property type="match status" value="1"/>
</dbReference>
<sequence length="297" mass="32292">MRILVTGATGTLGRAVVPVLVREGFEVRALSRTRRESGGEVEWMWGDLISGSGVPDAVRGADAVVHLATSGRKGRGAVDLPGTRMLLTALREAGVPHLLFTSVVGADRAATGYLKYKLEAERLIAESGPGWTVLRATPFHQWLDQRLRDFESLPVLPVDRSVPWQPVHTREVAARIAGLLAAGPAGTDIEFGGPQVIDTEELVKTWLRARGLRRPCVSVRFPGRLYAAQRAGDLLTDATPKGEITWHDYLFPPPPEPSDDFATEHTASPTSPANQPELDPDLHVYGGDEGYERPTRS</sequence>
<feature type="compositionally biased region" description="Polar residues" evidence="1">
    <location>
        <begin position="265"/>
        <end position="274"/>
    </location>
</feature>
<feature type="region of interest" description="Disordered" evidence="1">
    <location>
        <begin position="250"/>
        <end position="297"/>
    </location>
</feature>
<dbReference type="RefSeq" id="WP_393169714.1">
    <property type="nucleotide sequence ID" value="NZ_JBICRM010000016.1"/>
</dbReference>
<comment type="caution">
    <text evidence="3">The sequence shown here is derived from an EMBL/GenBank/DDBJ whole genome shotgun (WGS) entry which is preliminary data.</text>
</comment>
<dbReference type="Pfam" id="PF13460">
    <property type="entry name" value="NAD_binding_10"/>
    <property type="match status" value="1"/>
</dbReference>
<proteinExistence type="predicted"/>
<accession>A0ABW7AJQ3</accession>
<dbReference type="Proteomes" id="UP001603978">
    <property type="component" value="Unassembled WGS sequence"/>
</dbReference>
<dbReference type="InterPro" id="IPR051207">
    <property type="entry name" value="ComplexI_NDUFA9_subunit"/>
</dbReference>
<evidence type="ECO:0000259" key="2">
    <source>
        <dbReference type="Pfam" id="PF13460"/>
    </source>
</evidence>
<dbReference type="InterPro" id="IPR016040">
    <property type="entry name" value="NAD(P)-bd_dom"/>
</dbReference>
<dbReference type="PANTHER" id="PTHR12126:SF11">
    <property type="entry name" value="NADH DEHYDROGENASE [UBIQUINONE] 1 ALPHA SUBCOMPLEX SUBUNIT 9, MITOCHONDRIAL"/>
    <property type="match status" value="1"/>
</dbReference>
<feature type="domain" description="NAD(P)-binding" evidence="2">
    <location>
        <begin position="7"/>
        <end position="140"/>
    </location>
</feature>
<gene>
    <name evidence="3" type="ORF">ACFLIM_26075</name>
</gene>
<evidence type="ECO:0000256" key="1">
    <source>
        <dbReference type="SAM" id="MobiDB-lite"/>
    </source>
</evidence>